<evidence type="ECO:0000256" key="2">
    <source>
        <dbReference type="ARBA" id="ARBA00022729"/>
    </source>
</evidence>
<evidence type="ECO:0000259" key="3">
    <source>
        <dbReference type="Pfam" id="PF00497"/>
    </source>
</evidence>
<evidence type="ECO:0000256" key="1">
    <source>
        <dbReference type="ARBA" id="ARBA00010333"/>
    </source>
</evidence>
<dbReference type="EMBL" id="AUXZ01000002">
    <property type="protein sequence ID" value="KZN56260.1"/>
    <property type="molecule type" value="Genomic_DNA"/>
</dbReference>
<dbReference type="AlphaFoldDB" id="A0A167GPK2"/>
<feature type="domain" description="Solute-binding protein family 3/N-terminal" evidence="3">
    <location>
        <begin position="38"/>
        <end position="254"/>
    </location>
</feature>
<reference evidence="4 5" key="1">
    <citation type="submission" date="2013-07" db="EMBL/GenBank/DDBJ databases">
        <title>Comparative Genomic and Metabolomic Analysis of Twelve Strains of Pseudoalteromonas luteoviolacea.</title>
        <authorList>
            <person name="Vynne N.G."/>
            <person name="Mansson M."/>
            <person name="Gram L."/>
        </authorList>
    </citation>
    <scope>NUCLEOTIDE SEQUENCE [LARGE SCALE GENOMIC DNA]</scope>
    <source>
        <strain evidence="4 5">H33</strain>
    </source>
</reference>
<dbReference type="PANTHER" id="PTHR35936">
    <property type="entry name" value="MEMBRANE-BOUND LYTIC MUREIN TRANSGLYCOSYLASE F"/>
    <property type="match status" value="1"/>
</dbReference>
<dbReference type="SUPFAM" id="SSF53850">
    <property type="entry name" value="Periplasmic binding protein-like II"/>
    <property type="match status" value="1"/>
</dbReference>
<dbReference type="PATRIC" id="fig|1365251.3.peg.137"/>
<comment type="similarity">
    <text evidence="1">Belongs to the bacterial solute-binding protein 3 family.</text>
</comment>
<evidence type="ECO:0000313" key="5">
    <source>
        <dbReference type="Proteomes" id="UP000076503"/>
    </source>
</evidence>
<evidence type="ECO:0000313" key="4">
    <source>
        <dbReference type="EMBL" id="KZN56260.1"/>
    </source>
</evidence>
<keyword evidence="2" id="KW-0732">Signal</keyword>
<comment type="caution">
    <text evidence="4">The sequence shown here is derived from an EMBL/GenBank/DDBJ whole genome shotgun (WGS) entry which is preliminary data.</text>
</comment>
<dbReference type="Pfam" id="PF00497">
    <property type="entry name" value="SBP_bac_3"/>
    <property type="match status" value="1"/>
</dbReference>
<dbReference type="Proteomes" id="UP000076503">
    <property type="component" value="Unassembled WGS sequence"/>
</dbReference>
<proteinExistence type="inferred from homology"/>
<name>A0A167GPK2_9GAMM</name>
<accession>A0A167GPK2</accession>
<gene>
    <name evidence="4" type="ORF">N476_06440</name>
</gene>
<dbReference type="Gene3D" id="3.40.190.10">
    <property type="entry name" value="Periplasmic binding protein-like II"/>
    <property type="match status" value="2"/>
</dbReference>
<sequence length="265" mass="30497">MSTLMTTTKFSVFTVLFLNLVFLVLSHSLHARTLTITIGEYPPYSGKSLAHQGLVPQILRKAFAKQNIQVKFVFMPWARSFKESEKINYDASAFWFCTDKRQQDYFCSTALYEETAVFFYNKNNPVPPWRSLPELDKYRIGATRGYSYTQEFWQLANTGFLDINVMTRDEQNLSMLLKGRIDLFPMGLLPATYLLEQNYPDKKHLLSYHTTPLMTGTLHLLFPKDKDGSIELLKTFNEGMQKIKASGEYQAILTQAQSTQAIHSP</sequence>
<protein>
    <recommendedName>
        <fullName evidence="3">Solute-binding protein family 3/N-terminal domain-containing protein</fullName>
    </recommendedName>
</protein>
<dbReference type="InterPro" id="IPR001638">
    <property type="entry name" value="Solute-binding_3/MltF_N"/>
</dbReference>
<organism evidence="4 5">
    <name type="scientific">Pseudoalteromonas luteoviolacea H33</name>
    <dbReference type="NCBI Taxonomy" id="1365251"/>
    <lineage>
        <taxon>Bacteria</taxon>
        <taxon>Pseudomonadati</taxon>
        <taxon>Pseudomonadota</taxon>
        <taxon>Gammaproteobacteria</taxon>
        <taxon>Alteromonadales</taxon>
        <taxon>Pseudoalteromonadaceae</taxon>
        <taxon>Pseudoalteromonas</taxon>
    </lineage>
</organism>
<dbReference type="PANTHER" id="PTHR35936:SF25">
    <property type="entry name" value="ABC TRANSPORTER SUBSTRATE-BINDING PROTEIN"/>
    <property type="match status" value="1"/>
</dbReference>